<dbReference type="SUPFAM" id="SSF55846">
    <property type="entry name" value="N-acetylmuramoyl-L-alanine amidase-like"/>
    <property type="match status" value="1"/>
</dbReference>
<dbReference type="CDD" id="cd06583">
    <property type="entry name" value="PGRP"/>
    <property type="match status" value="1"/>
</dbReference>
<reference evidence="3" key="1">
    <citation type="submission" date="2019-03" db="EMBL/GenBank/DDBJ databases">
        <title>Weissella sp. 26KH-42 Genome sequencing.</title>
        <authorList>
            <person name="Heo J."/>
            <person name="Kim S.-J."/>
            <person name="Kim J.-S."/>
            <person name="Hong S.-B."/>
            <person name="Kwon S.-W."/>
        </authorList>
    </citation>
    <scope>NUCLEOTIDE SEQUENCE [LARGE SCALE GENOMIC DNA]</scope>
    <source>
        <strain evidence="3">26KH-42</strain>
    </source>
</reference>
<dbReference type="OrthoDB" id="9816557at2"/>
<name>A0A4P6YVZ4_9LACO</name>
<feature type="domain" description="N-acetylmuramoyl-L-alanine amidase" evidence="1">
    <location>
        <begin position="30"/>
        <end position="160"/>
    </location>
</feature>
<dbReference type="SMART" id="SM00644">
    <property type="entry name" value="Ami_2"/>
    <property type="match status" value="1"/>
</dbReference>
<dbReference type="Proteomes" id="UP000292886">
    <property type="component" value="Chromosome"/>
</dbReference>
<evidence type="ECO:0000313" key="2">
    <source>
        <dbReference type="EMBL" id="QBO36988.1"/>
    </source>
</evidence>
<proteinExistence type="predicted"/>
<gene>
    <name evidence="2" type="ORF">EQG49_11275</name>
</gene>
<evidence type="ECO:0000313" key="3">
    <source>
        <dbReference type="Proteomes" id="UP000292886"/>
    </source>
</evidence>
<dbReference type="Gene3D" id="3.40.80.10">
    <property type="entry name" value="Peptidoglycan recognition protein-like"/>
    <property type="match status" value="1"/>
</dbReference>
<dbReference type="Pfam" id="PF01510">
    <property type="entry name" value="Amidase_2"/>
    <property type="match status" value="1"/>
</dbReference>
<dbReference type="GO" id="GO:0008745">
    <property type="term" value="F:N-acetylmuramoyl-L-alanine amidase activity"/>
    <property type="evidence" value="ECO:0007669"/>
    <property type="project" value="InterPro"/>
</dbReference>
<sequence length="325" mass="36060">MANKINQYIIDKGFKAPKETDKTGKIPVHNSYRNGKGRPEGVVVHETANPTSTIGGEISYMQGHYKDAFVHEFVDGQNIIGVADTDYLAWGAGYTANSRYIQFEQVRVHSKDDFAKELLNGANFVANVLKKYNLKPSDSTIVTHHQTSNMFHETDHTDPDAYWTTSASKWFSTTYKIADFIWLVKYIFDGKAPLKPTTPNKPVTPSKPKPAKKIAEDGEGGVATIKLAQKIAGTTQDGVITGQYAPNAKYWPKIHQMNTKYSNGGSLFVVTLQKKLGFKGKDLDGQWGKKVSTALNSKLGFKNKSAFDKTSVLAWQKKLNSGKLF</sequence>
<dbReference type="EMBL" id="CP037940">
    <property type="protein sequence ID" value="QBO36988.1"/>
    <property type="molecule type" value="Genomic_DNA"/>
</dbReference>
<dbReference type="InterPro" id="IPR002502">
    <property type="entry name" value="Amidase_domain"/>
</dbReference>
<accession>A0A4P6YVZ4</accession>
<dbReference type="RefSeq" id="WP_133364065.1">
    <property type="nucleotide sequence ID" value="NZ_CP037940.1"/>
</dbReference>
<evidence type="ECO:0000259" key="1">
    <source>
        <dbReference type="SMART" id="SM00644"/>
    </source>
</evidence>
<dbReference type="AlphaFoldDB" id="A0A4P6YVZ4"/>
<dbReference type="GO" id="GO:0009253">
    <property type="term" value="P:peptidoglycan catabolic process"/>
    <property type="evidence" value="ECO:0007669"/>
    <property type="project" value="InterPro"/>
</dbReference>
<dbReference type="KEGG" id="wei:EQG49_11275"/>
<dbReference type="InterPro" id="IPR036505">
    <property type="entry name" value="Amidase/PGRP_sf"/>
</dbReference>
<keyword evidence="3" id="KW-1185">Reference proteome</keyword>
<organism evidence="2 3">
    <name type="scientific">Periweissella cryptocerci</name>
    <dbReference type="NCBI Taxonomy" id="2506420"/>
    <lineage>
        <taxon>Bacteria</taxon>
        <taxon>Bacillati</taxon>
        <taxon>Bacillota</taxon>
        <taxon>Bacilli</taxon>
        <taxon>Lactobacillales</taxon>
        <taxon>Lactobacillaceae</taxon>
        <taxon>Periweissella</taxon>
    </lineage>
</organism>
<protein>
    <recommendedName>
        <fullName evidence="1">N-acetylmuramoyl-L-alanine amidase domain-containing protein</fullName>
    </recommendedName>
</protein>